<reference evidence="1" key="1">
    <citation type="submission" date="2019-11" db="EMBL/GenBank/DDBJ databases">
        <authorList>
            <person name="Feng L."/>
        </authorList>
    </citation>
    <scope>NUCLEOTIDE SEQUENCE</scope>
    <source>
        <strain evidence="1">EMassiliensisLFYP7</strain>
    </source>
</reference>
<gene>
    <name evidence="1" type="ORF">EMLFYP7_02861</name>
</gene>
<protein>
    <submittedName>
        <fullName evidence="1">Uncharacterized protein</fullName>
    </submittedName>
</protein>
<dbReference type="EMBL" id="CACRTZ010000033">
    <property type="protein sequence ID" value="VYU56431.1"/>
    <property type="molecule type" value="Genomic_DNA"/>
</dbReference>
<name>A0A6N3FWQ0_9ENTR</name>
<accession>A0A6N3FWQ0</accession>
<dbReference type="AlphaFoldDB" id="A0A6N3FWQ0"/>
<evidence type="ECO:0000313" key="1">
    <source>
        <dbReference type="EMBL" id="VYU56431.1"/>
    </source>
</evidence>
<sequence length="65" mass="7696">MKDEDWIIGRAVYDILQSGQKNHISRKMLVDYLTRKYVYIYEHSDSVEEVLLYESALNIIICSPE</sequence>
<organism evidence="1">
    <name type="scientific">Phytobacter massiliensis</name>
    <dbReference type="NCBI Taxonomy" id="1485952"/>
    <lineage>
        <taxon>Bacteria</taxon>
        <taxon>Pseudomonadati</taxon>
        <taxon>Pseudomonadota</taxon>
        <taxon>Gammaproteobacteria</taxon>
        <taxon>Enterobacterales</taxon>
        <taxon>Enterobacteriaceae</taxon>
        <taxon>Phytobacter</taxon>
    </lineage>
</organism>
<proteinExistence type="predicted"/>